<dbReference type="EMBL" id="AMQM01001942">
    <property type="status" value="NOT_ANNOTATED_CDS"/>
    <property type="molecule type" value="Genomic_DNA"/>
</dbReference>
<dbReference type="EnsemblMetazoa" id="HelroT165106">
    <property type="protein sequence ID" value="HelroP165106"/>
    <property type="gene ID" value="HelroG165106"/>
</dbReference>
<feature type="region of interest" description="Disordered" evidence="1">
    <location>
        <begin position="348"/>
        <end position="374"/>
    </location>
</feature>
<sequence>MTMIVANLDGFISLLIVVFVVYPGKPALLEDLTSKFAIKLYVTEPGKLTVLTSLPSPSRAAVRQATVDIFNDATQRHTRLRDDFIITQQNITYNNNSKDACGNTSNSNEFFPIVSYHLMVELTPPQWNVPPEVQEFITCRVDNADAYTFKARLASNDEKKNDDDVAWLEDDDENNEENHWLPMKTDWNTSQFHITKVTSNETHTNSSSSSLSPGDTIYEVLVDREVIASLLNKSILKLTLNISCQNIGETYRTHGSFVTSTIFYPPDLLATRQPPIFIDPFPINDRQLPPTPPHPLSFCPTVKQFSVSENVMGVTMGEMCCGGLSIHKEDSLSLDSVDRSDLMGVRWGGGGHENDSTDDPWFGGAGSNDRSNSSSLDGNKWLTDIIECTFNASGESTSEDYSSNFQIRQNLLTLVAPLNHEKDSNVVMDYHCLFASSATSSEDGQGSEDTSSIDANSDSSLRKHCRGVVQVRNVNDLMPKILSDDDDDEDELKNYLKVKHKVYDWRFKQKQILYNCLAFVDDKTSERNAYHVSLGGRSDVIGVEISDEIVLGMLRCVDVVAIKDFNMTSSSQPELRIVIEINDTTYVPTPLHHHGAVARGRHRYNEDDDDDDDNRHSPIIKYDFTLSLTRHMQPRRRTVLERMHLDTSHISPYLRVTTTS</sequence>
<dbReference type="RefSeq" id="XP_009029239.1">
    <property type="nucleotide sequence ID" value="XM_009030991.1"/>
</dbReference>
<reference evidence="3" key="3">
    <citation type="submission" date="2015-06" db="UniProtKB">
        <authorList>
            <consortium name="EnsemblMetazoa"/>
        </authorList>
    </citation>
    <scope>IDENTIFICATION</scope>
</reference>
<evidence type="ECO:0000256" key="1">
    <source>
        <dbReference type="SAM" id="MobiDB-lite"/>
    </source>
</evidence>
<dbReference type="HOGENOM" id="CLU_415787_0_0_1"/>
<reference evidence="2 4" key="2">
    <citation type="journal article" date="2013" name="Nature">
        <title>Insights into bilaterian evolution from three spiralian genomes.</title>
        <authorList>
            <person name="Simakov O."/>
            <person name="Marletaz F."/>
            <person name="Cho S.J."/>
            <person name="Edsinger-Gonzales E."/>
            <person name="Havlak P."/>
            <person name="Hellsten U."/>
            <person name="Kuo D.H."/>
            <person name="Larsson T."/>
            <person name="Lv J."/>
            <person name="Arendt D."/>
            <person name="Savage R."/>
            <person name="Osoegawa K."/>
            <person name="de Jong P."/>
            <person name="Grimwood J."/>
            <person name="Chapman J.A."/>
            <person name="Shapiro H."/>
            <person name="Aerts A."/>
            <person name="Otillar R.P."/>
            <person name="Terry A.Y."/>
            <person name="Boore J.L."/>
            <person name="Grigoriev I.V."/>
            <person name="Lindberg D.R."/>
            <person name="Seaver E.C."/>
            <person name="Weisblat D.A."/>
            <person name="Putnam N.H."/>
            <person name="Rokhsar D.S."/>
        </authorList>
    </citation>
    <scope>NUCLEOTIDE SEQUENCE</scope>
</reference>
<dbReference type="GeneID" id="20200859"/>
<proteinExistence type="predicted"/>
<dbReference type="KEGG" id="hro:HELRODRAFT_165106"/>
<evidence type="ECO:0000313" key="3">
    <source>
        <dbReference type="EnsemblMetazoa" id="HelroP165106"/>
    </source>
</evidence>
<dbReference type="AlphaFoldDB" id="T1EWA9"/>
<dbReference type="InParanoid" id="T1EWA9"/>
<gene>
    <name evidence="3" type="primary">20200859</name>
    <name evidence="2" type="ORF">HELRODRAFT_165106</name>
</gene>
<reference evidence="4" key="1">
    <citation type="submission" date="2012-12" db="EMBL/GenBank/DDBJ databases">
        <authorList>
            <person name="Hellsten U."/>
            <person name="Grimwood J."/>
            <person name="Chapman J.A."/>
            <person name="Shapiro H."/>
            <person name="Aerts A."/>
            <person name="Otillar R.P."/>
            <person name="Terry A.Y."/>
            <person name="Boore J.L."/>
            <person name="Simakov O."/>
            <person name="Marletaz F."/>
            <person name="Cho S.-J."/>
            <person name="Edsinger-Gonzales E."/>
            <person name="Havlak P."/>
            <person name="Kuo D.-H."/>
            <person name="Larsson T."/>
            <person name="Lv J."/>
            <person name="Arendt D."/>
            <person name="Savage R."/>
            <person name="Osoegawa K."/>
            <person name="de Jong P."/>
            <person name="Lindberg D.R."/>
            <person name="Seaver E.C."/>
            <person name="Weisblat D.A."/>
            <person name="Putnam N.H."/>
            <person name="Grigoriev I.V."/>
            <person name="Rokhsar D.S."/>
        </authorList>
    </citation>
    <scope>NUCLEOTIDE SEQUENCE</scope>
</reference>
<dbReference type="EMBL" id="KB097639">
    <property type="protein sequence ID" value="ESN92962.1"/>
    <property type="molecule type" value="Genomic_DNA"/>
</dbReference>
<dbReference type="Proteomes" id="UP000015101">
    <property type="component" value="Unassembled WGS sequence"/>
</dbReference>
<evidence type="ECO:0000313" key="2">
    <source>
        <dbReference type="EMBL" id="ESN92962.1"/>
    </source>
</evidence>
<dbReference type="CTD" id="20200859"/>
<name>T1EWA9_HELRO</name>
<keyword evidence="4" id="KW-1185">Reference proteome</keyword>
<accession>T1EWA9</accession>
<organism evidence="3 4">
    <name type="scientific">Helobdella robusta</name>
    <name type="common">Californian leech</name>
    <dbReference type="NCBI Taxonomy" id="6412"/>
    <lineage>
        <taxon>Eukaryota</taxon>
        <taxon>Metazoa</taxon>
        <taxon>Spiralia</taxon>
        <taxon>Lophotrochozoa</taxon>
        <taxon>Annelida</taxon>
        <taxon>Clitellata</taxon>
        <taxon>Hirudinea</taxon>
        <taxon>Rhynchobdellida</taxon>
        <taxon>Glossiphoniidae</taxon>
        <taxon>Helobdella</taxon>
    </lineage>
</organism>
<protein>
    <submittedName>
        <fullName evidence="2 3">Uncharacterized protein</fullName>
    </submittedName>
</protein>
<feature type="region of interest" description="Disordered" evidence="1">
    <location>
        <begin position="438"/>
        <end position="458"/>
    </location>
</feature>
<evidence type="ECO:0000313" key="4">
    <source>
        <dbReference type="Proteomes" id="UP000015101"/>
    </source>
</evidence>